<dbReference type="Proteomes" id="UP000094379">
    <property type="component" value="Unassembled WGS sequence"/>
</dbReference>
<feature type="transmembrane region" description="Helical" evidence="11">
    <location>
        <begin position="205"/>
        <end position="224"/>
    </location>
</feature>
<dbReference type="PANTHER" id="PTHR30474:SF1">
    <property type="entry name" value="PEPTIDOGLYCAN GLYCOSYLTRANSFERASE MRDB"/>
    <property type="match status" value="1"/>
</dbReference>
<comment type="pathway">
    <text evidence="11">Cell wall biogenesis; peptidoglycan biosynthesis.</text>
</comment>
<evidence type="ECO:0000256" key="2">
    <source>
        <dbReference type="ARBA" id="ARBA00022475"/>
    </source>
</evidence>
<dbReference type="EC" id="2.4.99.28" evidence="11"/>
<keyword evidence="2 11" id="KW-1003">Cell membrane</keyword>
<keyword evidence="5 11" id="KW-0812">Transmembrane</keyword>
<evidence type="ECO:0000256" key="6">
    <source>
        <dbReference type="ARBA" id="ARBA00022960"/>
    </source>
</evidence>
<dbReference type="GO" id="GO:0008360">
    <property type="term" value="P:regulation of cell shape"/>
    <property type="evidence" value="ECO:0007669"/>
    <property type="project" value="UniProtKB-KW"/>
</dbReference>
<dbReference type="UniPathway" id="UPA00219"/>
<dbReference type="InterPro" id="IPR011923">
    <property type="entry name" value="RodA/MrdB"/>
</dbReference>
<dbReference type="Pfam" id="PF01098">
    <property type="entry name" value="FTSW_RODA_SPOVE"/>
    <property type="match status" value="1"/>
</dbReference>
<sequence length="389" mass="42880">MSQLLNERRNPPRTMSHLQDRRKVVRFQWSSLLQRMHLDGFLILGIMALMLFSAVVLYSSGGEDVGLLIRQGIRMTIAIIVMIILAQIHPDRLKDIAFWIYAVGVLMLIAVLLFGTIGKGAQRWLDLGFFRFQPSEIMKLAVPLVVAVYLAERPLPPSFARLFFAVLMIAIPVLLIGKQPDLGTALLIGSSGLIVVFLSGVSWRLIMGFGVLIASAAPVLWYFMHDYQRRRVLTLFNPESDPLGAGYHIIQSKIAIGSGGLNGRGWLQGTQSHLEFLPERSTDFIFAVIAEEFGLVGLIVLISVYLLITARGLYIAAQAQLSYMKLLAGSIAITFLVYVFVNVGMVTGLLPVVGVPLPLISYGGTSMVTLLAGFGILMSIHTHRRMMSP</sequence>
<feature type="transmembrane region" description="Helical" evidence="11">
    <location>
        <begin position="98"/>
        <end position="117"/>
    </location>
</feature>
<dbReference type="PATRIC" id="fig|291169.3.peg.1055"/>
<dbReference type="GO" id="GO:0071555">
    <property type="term" value="P:cell wall organization"/>
    <property type="evidence" value="ECO:0007669"/>
    <property type="project" value="UniProtKB-KW"/>
</dbReference>
<comment type="caution">
    <text evidence="12">The sequence shown here is derived from an EMBL/GenBank/DDBJ whole genome shotgun (WGS) entry which is preliminary data.</text>
</comment>
<keyword evidence="6 11" id="KW-0133">Cell shape</keyword>
<comment type="catalytic activity">
    <reaction evidence="11">
        <text>[GlcNAc-(1-&gt;4)-Mur2Ac(oyl-L-Ala-gamma-D-Glu-L-Lys-D-Ala-D-Ala)](n)-di-trans,octa-cis-undecaprenyl diphosphate + beta-D-GlcNAc-(1-&gt;4)-Mur2Ac(oyl-L-Ala-gamma-D-Glu-L-Lys-D-Ala-D-Ala)-di-trans,octa-cis-undecaprenyl diphosphate = [GlcNAc-(1-&gt;4)-Mur2Ac(oyl-L-Ala-gamma-D-Glu-L-Lys-D-Ala-D-Ala)](n+1)-di-trans,octa-cis-undecaprenyl diphosphate + di-trans,octa-cis-undecaprenyl diphosphate + H(+)</text>
        <dbReference type="Rhea" id="RHEA:23708"/>
        <dbReference type="Rhea" id="RHEA-COMP:9602"/>
        <dbReference type="Rhea" id="RHEA-COMP:9603"/>
        <dbReference type="ChEBI" id="CHEBI:15378"/>
        <dbReference type="ChEBI" id="CHEBI:58405"/>
        <dbReference type="ChEBI" id="CHEBI:60033"/>
        <dbReference type="ChEBI" id="CHEBI:78435"/>
        <dbReference type="EC" id="2.4.99.28"/>
    </reaction>
</comment>
<feature type="transmembrane region" description="Helical" evidence="11">
    <location>
        <begin position="359"/>
        <end position="380"/>
    </location>
</feature>
<organism evidence="12 13">
    <name type="scientific">Methylophaga muralis</name>
    <dbReference type="NCBI Taxonomy" id="291169"/>
    <lineage>
        <taxon>Bacteria</taxon>
        <taxon>Pseudomonadati</taxon>
        <taxon>Pseudomonadota</taxon>
        <taxon>Gammaproteobacteria</taxon>
        <taxon>Thiotrichales</taxon>
        <taxon>Piscirickettsiaceae</taxon>
        <taxon>Methylophaga</taxon>
    </lineage>
</organism>
<evidence type="ECO:0000256" key="10">
    <source>
        <dbReference type="ARBA" id="ARBA00023316"/>
    </source>
</evidence>
<evidence type="ECO:0000313" key="12">
    <source>
        <dbReference type="EMBL" id="ODN67322.1"/>
    </source>
</evidence>
<dbReference type="InterPro" id="IPR018365">
    <property type="entry name" value="Cell_cycle_FtsW-rel_CS"/>
</dbReference>
<keyword evidence="4 11" id="KW-0808">Transferase</keyword>
<keyword evidence="10 11" id="KW-0961">Cell wall biogenesis/degradation</keyword>
<dbReference type="GO" id="GO:0015648">
    <property type="term" value="F:lipid-linked peptidoglycan transporter activity"/>
    <property type="evidence" value="ECO:0007669"/>
    <property type="project" value="TreeGrafter"/>
</dbReference>
<dbReference type="PANTHER" id="PTHR30474">
    <property type="entry name" value="CELL CYCLE PROTEIN"/>
    <property type="match status" value="1"/>
</dbReference>
<dbReference type="STRING" id="291169.A9E74_01049"/>
<dbReference type="NCBIfam" id="TIGR02210">
    <property type="entry name" value="rodA_shape"/>
    <property type="match status" value="1"/>
</dbReference>
<comment type="similarity">
    <text evidence="11">Belongs to the SEDS family. MrdB/RodA subfamily.</text>
</comment>
<reference evidence="12 13" key="1">
    <citation type="submission" date="2016-07" db="EMBL/GenBank/DDBJ databases">
        <title>Draft Genome Sequence of Methylophaga muralis Bur 1.</title>
        <authorList>
            <person name="Vasilenko O.V."/>
            <person name="Doronina N.V."/>
            <person name="Shmareva M.N."/>
            <person name="Tarlachkov S.V."/>
            <person name="Mustakhimov I."/>
            <person name="Trotsenko Y.A."/>
        </authorList>
    </citation>
    <scope>NUCLEOTIDE SEQUENCE [LARGE SCALE GENOMIC DNA]</scope>
    <source>
        <strain evidence="12 13">Bur 1</strain>
    </source>
</reference>
<dbReference type="HAMAP" id="MF_02079">
    <property type="entry name" value="PGT_RodA"/>
    <property type="match status" value="1"/>
</dbReference>
<dbReference type="AlphaFoldDB" id="A0A1E3GTC4"/>
<dbReference type="InterPro" id="IPR001182">
    <property type="entry name" value="FtsW/RodA"/>
</dbReference>
<comment type="subcellular location">
    <subcellularLocation>
        <location evidence="11">Cell inner membrane</location>
        <topology evidence="11">Multi-pass membrane protein</topology>
    </subcellularLocation>
    <subcellularLocation>
        <location evidence="1">Membrane</location>
        <topology evidence="1">Multi-pass membrane protein</topology>
    </subcellularLocation>
</comment>
<keyword evidence="13" id="KW-1185">Reference proteome</keyword>
<feature type="transmembrane region" description="Helical" evidence="11">
    <location>
        <begin position="326"/>
        <end position="353"/>
    </location>
</feature>
<feature type="transmembrane region" description="Helical" evidence="11">
    <location>
        <begin position="159"/>
        <end position="176"/>
    </location>
</feature>
<keyword evidence="11" id="KW-0997">Cell inner membrane</keyword>
<gene>
    <name evidence="11 12" type="primary">mrdB</name>
    <name evidence="11" type="synonym">rodA</name>
    <name evidence="12" type="ORF">A9E74_01049</name>
</gene>
<comment type="function">
    <text evidence="11">Peptidoglycan polymerase that is essential for cell wall elongation.</text>
</comment>
<dbReference type="GO" id="GO:0005886">
    <property type="term" value="C:plasma membrane"/>
    <property type="evidence" value="ECO:0007669"/>
    <property type="project" value="UniProtKB-SubCell"/>
</dbReference>
<evidence type="ECO:0000313" key="13">
    <source>
        <dbReference type="Proteomes" id="UP000094379"/>
    </source>
</evidence>
<feature type="transmembrane region" description="Helical" evidence="11">
    <location>
        <begin position="67"/>
        <end position="86"/>
    </location>
</feature>
<feature type="transmembrane region" description="Helical" evidence="11">
    <location>
        <begin position="182"/>
        <end position="198"/>
    </location>
</feature>
<dbReference type="GO" id="GO:0051301">
    <property type="term" value="P:cell division"/>
    <property type="evidence" value="ECO:0007669"/>
    <property type="project" value="InterPro"/>
</dbReference>
<feature type="transmembrane region" description="Helical" evidence="11">
    <location>
        <begin position="41"/>
        <end position="61"/>
    </location>
</feature>
<dbReference type="GO" id="GO:0009252">
    <property type="term" value="P:peptidoglycan biosynthetic process"/>
    <property type="evidence" value="ECO:0007669"/>
    <property type="project" value="UniProtKB-UniRule"/>
</dbReference>
<protein>
    <recommendedName>
        <fullName evidence="11">Peptidoglycan glycosyltransferase MrdB</fullName>
        <shortName evidence="11">PGT</shortName>
        <ecNumber evidence="11">2.4.99.28</ecNumber>
    </recommendedName>
    <alternativeName>
        <fullName evidence="11">Cell elongation protein RodA</fullName>
    </alternativeName>
    <alternativeName>
        <fullName evidence="11">Cell wall polymerase</fullName>
    </alternativeName>
    <alternativeName>
        <fullName evidence="11">Peptidoglycan polymerase</fullName>
        <shortName evidence="11">PG polymerase</shortName>
    </alternativeName>
</protein>
<name>A0A1E3GTC4_9GAMM</name>
<dbReference type="GO" id="GO:0008955">
    <property type="term" value="F:peptidoglycan glycosyltransferase activity"/>
    <property type="evidence" value="ECO:0007669"/>
    <property type="project" value="UniProtKB-UniRule"/>
</dbReference>
<accession>A0A1E3GTC4</accession>
<evidence type="ECO:0000256" key="3">
    <source>
        <dbReference type="ARBA" id="ARBA00022676"/>
    </source>
</evidence>
<dbReference type="EMBL" id="MCRI01000007">
    <property type="protein sequence ID" value="ODN67322.1"/>
    <property type="molecule type" value="Genomic_DNA"/>
</dbReference>
<evidence type="ECO:0000256" key="1">
    <source>
        <dbReference type="ARBA" id="ARBA00004141"/>
    </source>
</evidence>
<keyword evidence="7 11" id="KW-0573">Peptidoglycan synthesis</keyword>
<evidence type="ECO:0000256" key="9">
    <source>
        <dbReference type="ARBA" id="ARBA00023136"/>
    </source>
</evidence>
<evidence type="ECO:0000256" key="4">
    <source>
        <dbReference type="ARBA" id="ARBA00022679"/>
    </source>
</evidence>
<evidence type="ECO:0000256" key="11">
    <source>
        <dbReference type="HAMAP-Rule" id="MF_02079"/>
    </source>
</evidence>
<evidence type="ECO:0000256" key="7">
    <source>
        <dbReference type="ARBA" id="ARBA00022984"/>
    </source>
</evidence>
<dbReference type="PROSITE" id="PS00428">
    <property type="entry name" value="FTSW_RODA_SPOVE"/>
    <property type="match status" value="1"/>
</dbReference>
<keyword evidence="8 11" id="KW-1133">Transmembrane helix</keyword>
<proteinExistence type="inferred from homology"/>
<evidence type="ECO:0000256" key="5">
    <source>
        <dbReference type="ARBA" id="ARBA00022692"/>
    </source>
</evidence>
<dbReference type="GO" id="GO:0032153">
    <property type="term" value="C:cell division site"/>
    <property type="evidence" value="ECO:0007669"/>
    <property type="project" value="TreeGrafter"/>
</dbReference>
<keyword evidence="3 11" id="KW-0328">Glycosyltransferase</keyword>
<keyword evidence="9 11" id="KW-0472">Membrane</keyword>
<feature type="transmembrane region" description="Helical" evidence="11">
    <location>
        <begin position="284"/>
        <end position="314"/>
    </location>
</feature>
<evidence type="ECO:0000256" key="8">
    <source>
        <dbReference type="ARBA" id="ARBA00022989"/>
    </source>
</evidence>